<reference evidence="1 2" key="1">
    <citation type="journal article" date="2019" name="Commun. Biol.">
        <title>The bagworm genome reveals a unique fibroin gene that provides high tensile strength.</title>
        <authorList>
            <person name="Kono N."/>
            <person name="Nakamura H."/>
            <person name="Ohtoshi R."/>
            <person name="Tomita M."/>
            <person name="Numata K."/>
            <person name="Arakawa K."/>
        </authorList>
    </citation>
    <scope>NUCLEOTIDE SEQUENCE [LARGE SCALE GENOMIC DNA]</scope>
</reference>
<evidence type="ECO:0000313" key="1">
    <source>
        <dbReference type="EMBL" id="GBP13802.1"/>
    </source>
</evidence>
<proteinExistence type="predicted"/>
<accession>A0A4C1TH40</accession>
<dbReference type="Proteomes" id="UP000299102">
    <property type="component" value="Unassembled WGS sequence"/>
</dbReference>
<name>A0A4C1TH40_EUMVA</name>
<sequence length="107" mass="12680">MDTQHLPILITVGVVRHLLSRPMGQRMDWTAFQNSLETLNLRYPLETPKDVEEAAEILVDRIREAQRNAMASQPIKTSRRGNLPFHVREKMQQKRRLHKLWIRTRLT</sequence>
<comment type="caution">
    <text evidence="1">The sequence shown here is derived from an EMBL/GenBank/DDBJ whole genome shotgun (WGS) entry which is preliminary data.</text>
</comment>
<dbReference type="OrthoDB" id="6927841at2759"/>
<organism evidence="1 2">
    <name type="scientific">Eumeta variegata</name>
    <name type="common">Bagworm moth</name>
    <name type="synonym">Eumeta japonica</name>
    <dbReference type="NCBI Taxonomy" id="151549"/>
    <lineage>
        <taxon>Eukaryota</taxon>
        <taxon>Metazoa</taxon>
        <taxon>Ecdysozoa</taxon>
        <taxon>Arthropoda</taxon>
        <taxon>Hexapoda</taxon>
        <taxon>Insecta</taxon>
        <taxon>Pterygota</taxon>
        <taxon>Neoptera</taxon>
        <taxon>Endopterygota</taxon>
        <taxon>Lepidoptera</taxon>
        <taxon>Glossata</taxon>
        <taxon>Ditrysia</taxon>
        <taxon>Tineoidea</taxon>
        <taxon>Psychidae</taxon>
        <taxon>Oiketicinae</taxon>
        <taxon>Eumeta</taxon>
    </lineage>
</organism>
<keyword evidence="2" id="KW-1185">Reference proteome</keyword>
<evidence type="ECO:0000313" key="2">
    <source>
        <dbReference type="Proteomes" id="UP000299102"/>
    </source>
</evidence>
<dbReference type="AlphaFoldDB" id="A0A4C1TH40"/>
<dbReference type="EMBL" id="BGZK01000059">
    <property type="protein sequence ID" value="GBP13802.1"/>
    <property type="molecule type" value="Genomic_DNA"/>
</dbReference>
<protein>
    <submittedName>
        <fullName evidence="1">Uncharacterized protein</fullName>
    </submittedName>
</protein>
<gene>
    <name evidence="1" type="ORF">EVAR_8019_1</name>
</gene>